<dbReference type="PANTHER" id="PTHR45947">
    <property type="entry name" value="SULFOQUINOVOSYL TRANSFERASE SQD2"/>
    <property type="match status" value="1"/>
</dbReference>
<dbReference type="HOGENOM" id="CLU_009583_2_5_6"/>
<dbReference type="InterPro" id="IPR028098">
    <property type="entry name" value="Glyco_trans_4-like_N"/>
</dbReference>
<evidence type="ECO:0000259" key="2">
    <source>
        <dbReference type="Pfam" id="PF13439"/>
    </source>
</evidence>
<dbReference type="Pfam" id="PF00534">
    <property type="entry name" value="Glycos_transf_1"/>
    <property type="match status" value="1"/>
</dbReference>
<dbReference type="OrthoDB" id="4611853at2"/>
<dbReference type="CDD" id="cd03801">
    <property type="entry name" value="GT4_PimA-like"/>
    <property type="match status" value="1"/>
</dbReference>
<protein>
    <recommendedName>
        <fullName evidence="5">Group 1 glycosyl transferase</fullName>
    </recommendedName>
</protein>
<dbReference type="STRING" id="1129794.C427_4220"/>
<sequence>MNKKVLVLTENFPPISGGSGRWFWELYSRLPKEQYLILADDIQGAAEFDKTHQLNILRMPLKSTEWGFKSFSGLKFYWRVFWQIRKIIKQHQITHIHCGRVIHEGVTAWLLKLITGTPYLCYVHGEDVETAATSGEHNLMVKQVCKHADLLICNSHNSANIVKRLNYAGDDKIQILHPGVDASLFVPAVSDEAFKQHMAWQDRKVIITVGRLQERKGQDMMLLATALLKHQFPEILYAVIGRGECLESLKALTAELNLNDHVQFLTDVSDAQMIKCYQQSDIFILPNRTIGNDIEGFGMVLVEAQACGKPVIAGDSGGTKETMLLNQSGFVIDCTDEKLIAKTVATLLSDPAGSTEMGKVGRKHVESELDWQAHVQKASLLFNQ</sequence>
<dbReference type="GO" id="GO:0016757">
    <property type="term" value="F:glycosyltransferase activity"/>
    <property type="evidence" value="ECO:0007669"/>
    <property type="project" value="InterPro"/>
</dbReference>
<dbReference type="Pfam" id="PF13439">
    <property type="entry name" value="Glyco_transf_4"/>
    <property type="match status" value="1"/>
</dbReference>
<dbReference type="InterPro" id="IPR001296">
    <property type="entry name" value="Glyco_trans_1"/>
</dbReference>
<feature type="domain" description="Glycosyltransferase subfamily 4-like N-terminal" evidence="2">
    <location>
        <begin position="17"/>
        <end position="183"/>
    </location>
</feature>
<evidence type="ECO:0008006" key="5">
    <source>
        <dbReference type="Google" id="ProtNLM"/>
    </source>
</evidence>
<feature type="domain" description="Glycosyl transferase family 1" evidence="1">
    <location>
        <begin position="191"/>
        <end position="363"/>
    </location>
</feature>
<gene>
    <name evidence="3" type="ORF">C427_4220</name>
</gene>
<dbReference type="KEGG" id="gps:C427_4220"/>
<name>K7AZ34_9ALTE</name>
<dbReference type="Gene3D" id="3.40.50.2000">
    <property type="entry name" value="Glycogen Phosphorylase B"/>
    <property type="match status" value="2"/>
</dbReference>
<dbReference type="eggNOG" id="COG0438">
    <property type="taxonomic scope" value="Bacteria"/>
</dbReference>
<keyword evidence="4" id="KW-1185">Reference proteome</keyword>
<accession>K7AZ34</accession>
<dbReference type="AlphaFoldDB" id="K7AZ34"/>
<dbReference type="PANTHER" id="PTHR45947:SF14">
    <property type="entry name" value="SLL1723 PROTEIN"/>
    <property type="match status" value="1"/>
</dbReference>
<organism evidence="3 4">
    <name type="scientific">Paraglaciecola psychrophila 170</name>
    <dbReference type="NCBI Taxonomy" id="1129794"/>
    <lineage>
        <taxon>Bacteria</taxon>
        <taxon>Pseudomonadati</taxon>
        <taxon>Pseudomonadota</taxon>
        <taxon>Gammaproteobacteria</taxon>
        <taxon>Alteromonadales</taxon>
        <taxon>Alteromonadaceae</taxon>
        <taxon>Paraglaciecola</taxon>
    </lineage>
</organism>
<evidence type="ECO:0000313" key="3">
    <source>
        <dbReference type="EMBL" id="AGH46325.1"/>
    </source>
</evidence>
<dbReference type="SUPFAM" id="SSF53756">
    <property type="entry name" value="UDP-Glycosyltransferase/glycogen phosphorylase"/>
    <property type="match status" value="1"/>
</dbReference>
<evidence type="ECO:0000313" key="4">
    <source>
        <dbReference type="Proteomes" id="UP000011864"/>
    </source>
</evidence>
<evidence type="ECO:0000259" key="1">
    <source>
        <dbReference type="Pfam" id="PF00534"/>
    </source>
</evidence>
<dbReference type="InterPro" id="IPR050194">
    <property type="entry name" value="Glycosyltransferase_grp1"/>
</dbReference>
<reference evidence="3 4" key="1">
    <citation type="journal article" date="2013" name="Genome Announc.">
        <title>Complete Genome Sequence of Glaciecola psychrophila Strain 170T.</title>
        <authorList>
            <person name="Yin J."/>
            <person name="Chen J."/>
            <person name="Liu G."/>
            <person name="Yu Y."/>
            <person name="Song L."/>
            <person name="Wang X."/>
            <person name="Qu X."/>
        </authorList>
    </citation>
    <scope>NUCLEOTIDE SEQUENCE [LARGE SCALE GENOMIC DNA]</scope>
    <source>
        <strain evidence="3 4">170</strain>
    </source>
</reference>
<proteinExistence type="predicted"/>
<dbReference type="Proteomes" id="UP000011864">
    <property type="component" value="Chromosome"/>
</dbReference>
<dbReference type="EMBL" id="CP003837">
    <property type="protein sequence ID" value="AGH46325.1"/>
    <property type="molecule type" value="Genomic_DNA"/>
</dbReference>
<dbReference type="PATRIC" id="fig|1129794.4.peg.4201"/>
<dbReference type="RefSeq" id="WP_007643252.1">
    <property type="nucleotide sequence ID" value="NC_020514.1"/>
</dbReference>